<dbReference type="EMBL" id="JAXAFJ010000008">
    <property type="protein sequence ID" value="MDX6807064.1"/>
    <property type="molecule type" value="Genomic_DNA"/>
</dbReference>
<dbReference type="InterPro" id="IPR013654">
    <property type="entry name" value="PAS_2"/>
</dbReference>
<dbReference type="Gene3D" id="3.30.450.20">
    <property type="entry name" value="PAS domain"/>
    <property type="match status" value="1"/>
</dbReference>
<reference evidence="2 3" key="1">
    <citation type="submission" date="2023-11" db="EMBL/GenBank/DDBJ databases">
        <authorList>
            <person name="Bao R."/>
        </authorList>
    </citation>
    <scope>NUCLEOTIDE SEQUENCE [LARGE SCALE GENOMIC DNA]</scope>
    <source>
        <strain evidence="2 3">PJ23</strain>
    </source>
</reference>
<feature type="non-terminal residue" evidence="2">
    <location>
        <position position="89"/>
    </location>
</feature>
<gene>
    <name evidence="2" type="ORF">SCD90_13410</name>
</gene>
<comment type="caution">
    <text evidence="2">The sequence shown here is derived from an EMBL/GenBank/DDBJ whole genome shotgun (WGS) entry which is preliminary data.</text>
</comment>
<organism evidence="2 3">
    <name type="scientific">Terrihabitans rhizophilus</name>
    <dbReference type="NCBI Taxonomy" id="3092662"/>
    <lineage>
        <taxon>Bacteria</taxon>
        <taxon>Pseudomonadati</taxon>
        <taxon>Pseudomonadota</taxon>
        <taxon>Alphaproteobacteria</taxon>
        <taxon>Hyphomicrobiales</taxon>
        <taxon>Terrihabitans</taxon>
    </lineage>
</organism>
<dbReference type="SUPFAM" id="SSF55785">
    <property type="entry name" value="PYP-like sensor domain (PAS domain)"/>
    <property type="match status" value="1"/>
</dbReference>
<dbReference type="Pfam" id="PF08446">
    <property type="entry name" value="PAS_2"/>
    <property type="match status" value="1"/>
</dbReference>
<keyword evidence="3" id="KW-1185">Reference proteome</keyword>
<dbReference type="Proteomes" id="UP001274321">
    <property type="component" value="Unassembled WGS sequence"/>
</dbReference>
<proteinExistence type="predicted"/>
<feature type="domain" description="PAS fold-2" evidence="1">
    <location>
        <begin position="23"/>
        <end position="84"/>
    </location>
</feature>
<evidence type="ECO:0000313" key="2">
    <source>
        <dbReference type="EMBL" id="MDX6807064.1"/>
    </source>
</evidence>
<evidence type="ECO:0000259" key="1">
    <source>
        <dbReference type="Pfam" id="PF08446"/>
    </source>
</evidence>
<sequence>MPYPAQPLVERSSGADSVDLSACDREPIHIPGAIQPHGVLVAAEWDGLAVRHVAGDAELRLGIGAGANLGEVLDAALLADAREAAGQPR</sequence>
<dbReference type="InterPro" id="IPR035965">
    <property type="entry name" value="PAS-like_dom_sf"/>
</dbReference>
<accession>A0ABU4RQC9</accession>
<protein>
    <recommendedName>
        <fullName evidence="1">PAS fold-2 domain-containing protein</fullName>
    </recommendedName>
</protein>
<evidence type="ECO:0000313" key="3">
    <source>
        <dbReference type="Proteomes" id="UP001274321"/>
    </source>
</evidence>
<name>A0ABU4RQC9_9HYPH</name>